<evidence type="ECO:0000256" key="4">
    <source>
        <dbReference type="PROSITE-ProRule" id="PRU00169"/>
    </source>
</evidence>
<evidence type="ECO:0000256" key="5">
    <source>
        <dbReference type="SAM" id="Coils"/>
    </source>
</evidence>
<evidence type="ECO:0000259" key="6">
    <source>
        <dbReference type="PROSITE" id="PS50109"/>
    </source>
</evidence>
<dbReference type="Gene3D" id="1.10.287.130">
    <property type="match status" value="1"/>
</dbReference>
<feature type="domain" description="Histidine kinase" evidence="6">
    <location>
        <begin position="205"/>
        <end position="418"/>
    </location>
</feature>
<name>A0ABX1R7R3_9ALTE</name>
<sequence length="423" mass="48368">MKADDPLQVLKQRPKVLVVDDRQTERDIMQKLLSKLDVDVHTADSGQNALHQLIRHEYTLILLDIQMPIMDGIETARYIRTNPLTENIPIIFLTAYDKDDLNVLQGYKIGAIDYLIKPINEEILLSKVKTFMRSNVFEKQKEYEKILTELRLKNERLEKAEQEALVRLKEANLAKDVAQDAQQQLEEQKKELLRHTQNLEQFAYVATHDLRAPIINLDGMVKIFRKRGHVNGDNSDIFRRIELSISRVKNTLHDLIEVVTAKEAFEEEVEKLRFSDVFSDVLEDLEVQIKDSGASIHSDFSEAQSINYISRFLQSIMQNLLTNAIRYRSPERSALINVVTKQLSGSVLLTIKDNGIGMDESQKEKVFGLFQRLSKDAGGKGMGLYITKSQVEMCGGSIDFTSKPGEGTTFIIELPDMKRESDK</sequence>
<evidence type="ECO:0000259" key="7">
    <source>
        <dbReference type="PROSITE" id="PS50110"/>
    </source>
</evidence>
<evidence type="ECO:0000313" key="8">
    <source>
        <dbReference type="EMBL" id="NMH61512.1"/>
    </source>
</evidence>
<evidence type="ECO:0000256" key="3">
    <source>
        <dbReference type="ARBA" id="ARBA00022553"/>
    </source>
</evidence>
<dbReference type="CDD" id="cd17546">
    <property type="entry name" value="REC_hyHK_CKI1_RcsC-like"/>
    <property type="match status" value="1"/>
</dbReference>
<dbReference type="Pfam" id="PF00072">
    <property type="entry name" value="Response_reg"/>
    <property type="match status" value="1"/>
</dbReference>
<organism evidence="8 9">
    <name type="scientific">Alteromonas ponticola</name>
    <dbReference type="NCBI Taxonomy" id="2720613"/>
    <lineage>
        <taxon>Bacteria</taxon>
        <taxon>Pseudomonadati</taxon>
        <taxon>Pseudomonadota</taxon>
        <taxon>Gammaproteobacteria</taxon>
        <taxon>Alteromonadales</taxon>
        <taxon>Alteromonadaceae</taxon>
        <taxon>Alteromonas/Salinimonas group</taxon>
        <taxon>Alteromonas</taxon>
    </lineage>
</organism>
<dbReference type="InterPro" id="IPR036097">
    <property type="entry name" value="HisK_dim/P_sf"/>
</dbReference>
<dbReference type="SUPFAM" id="SSF47384">
    <property type="entry name" value="Homodimeric domain of signal transducing histidine kinase"/>
    <property type="match status" value="1"/>
</dbReference>
<dbReference type="Gene3D" id="3.40.50.2300">
    <property type="match status" value="1"/>
</dbReference>
<dbReference type="InterPro" id="IPR005467">
    <property type="entry name" value="His_kinase_dom"/>
</dbReference>
<dbReference type="InterPro" id="IPR001789">
    <property type="entry name" value="Sig_transdc_resp-reg_receiver"/>
</dbReference>
<dbReference type="PROSITE" id="PS50109">
    <property type="entry name" value="HIS_KIN"/>
    <property type="match status" value="1"/>
</dbReference>
<evidence type="ECO:0000256" key="1">
    <source>
        <dbReference type="ARBA" id="ARBA00000085"/>
    </source>
</evidence>
<comment type="catalytic activity">
    <reaction evidence="1">
        <text>ATP + protein L-histidine = ADP + protein N-phospho-L-histidine.</text>
        <dbReference type="EC" id="2.7.13.3"/>
    </reaction>
</comment>
<dbReference type="InterPro" id="IPR003661">
    <property type="entry name" value="HisK_dim/P_dom"/>
</dbReference>
<evidence type="ECO:0000313" key="9">
    <source>
        <dbReference type="Proteomes" id="UP000709336"/>
    </source>
</evidence>
<keyword evidence="8" id="KW-0418">Kinase</keyword>
<dbReference type="SMART" id="SM00387">
    <property type="entry name" value="HATPase_c"/>
    <property type="match status" value="1"/>
</dbReference>
<dbReference type="SUPFAM" id="SSF55874">
    <property type="entry name" value="ATPase domain of HSP90 chaperone/DNA topoisomerase II/histidine kinase"/>
    <property type="match status" value="1"/>
</dbReference>
<accession>A0ABX1R7R3</accession>
<evidence type="ECO:0000256" key="2">
    <source>
        <dbReference type="ARBA" id="ARBA00012438"/>
    </source>
</evidence>
<feature type="coiled-coil region" evidence="5">
    <location>
        <begin position="140"/>
        <end position="202"/>
    </location>
</feature>
<dbReference type="Pfam" id="PF02518">
    <property type="entry name" value="HATPase_c"/>
    <property type="match status" value="1"/>
</dbReference>
<dbReference type="Proteomes" id="UP000709336">
    <property type="component" value="Unassembled WGS sequence"/>
</dbReference>
<dbReference type="InterPro" id="IPR011006">
    <property type="entry name" value="CheY-like_superfamily"/>
</dbReference>
<dbReference type="PANTHER" id="PTHR43547:SF2">
    <property type="entry name" value="HYBRID SIGNAL TRANSDUCTION HISTIDINE KINASE C"/>
    <property type="match status" value="1"/>
</dbReference>
<dbReference type="EMBL" id="JAATNW010000010">
    <property type="protein sequence ID" value="NMH61512.1"/>
    <property type="molecule type" value="Genomic_DNA"/>
</dbReference>
<proteinExistence type="predicted"/>
<dbReference type="CDD" id="cd00082">
    <property type="entry name" value="HisKA"/>
    <property type="match status" value="1"/>
</dbReference>
<dbReference type="InterPro" id="IPR036890">
    <property type="entry name" value="HATPase_C_sf"/>
</dbReference>
<keyword evidence="3 4" id="KW-0597">Phosphoprotein</keyword>
<feature type="domain" description="Response regulatory" evidence="7">
    <location>
        <begin position="15"/>
        <end position="132"/>
    </location>
</feature>
<gene>
    <name evidence="8" type="ORF">HCJ96_15890</name>
</gene>
<keyword evidence="8" id="KW-0808">Transferase</keyword>
<keyword evidence="9" id="KW-1185">Reference proteome</keyword>
<reference evidence="8 9" key="1">
    <citation type="submission" date="2020-03" db="EMBL/GenBank/DDBJ databases">
        <title>Alteromonas ponticola sp. nov., isolated from seawater.</title>
        <authorList>
            <person name="Yoon J.-H."/>
            <person name="Kim Y.-O."/>
        </authorList>
    </citation>
    <scope>NUCLEOTIDE SEQUENCE [LARGE SCALE GENOMIC DNA]</scope>
    <source>
        <strain evidence="8 9">MYP5</strain>
    </source>
</reference>
<protein>
    <recommendedName>
        <fullName evidence="2">histidine kinase</fullName>
        <ecNumber evidence="2">2.7.13.3</ecNumber>
    </recommendedName>
</protein>
<dbReference type="Gene3D" id="3.30.565.10">
    <property type="entry name" value="Histidine kinase-like ATPase, C-terminal domain"/>
    <property type="match status" value="1"/>
</dbReference>
<dbReference type="PANTHER" id="PTHR43547">
    <property type="entry name" value="TWO-COMPONENT HISTIDINE KINASE"/>
    <property type="match status" value="1"/>
</dbReference>
<dbReference type="InterPro" id="IPR003594">
    <property type="entry name" value="HATPase_dom"/>
</dbReference>
<dbReference type="GO" id="GO:0016301">
    <property type="term" value="F:kinase activity"/>
    <property type="evidence" value="ECO:0007669"/>
    <property type="project" value="UniProtKB-KW"/>
</dbReference>
<dbReference type="EC" id="2.7.13.3" evidence="2"/>
<dbReference type="SUPFAM" id="SSF52172">
    <property type="entry name" value="CheY-like"/>
    <property type="match status" value="1"/>
</dbReference>
<dbReference type="PRINTS" id="PR00344">
    <property type="entry name" value="BCTRLSENSOR"/>
</dbReference>
<feature type="modified residue" description="4-aspartylphosphate" evidence="4">
    <location>
        <position position="64"/>
    </location>
</feature>
<dbReference type="InterPro" id="IPR004358">
    <property type="entry name" value="Sig_transdc_His_kin-like_C"/>
</dbReference>
<keyword evidence="5" id="KW-0175">Coiled coil</keyword>
<dbReference type="PROSITE" id="PS50110">
    <property type="entry name" value="RESPONSE_REGULATORY"/>
    <property type="match status" value="1"/>
</dbReference>
<comment type="caution">
    <text evidence="8">The sequence shown here is derived from an EMBL/GenBank/DDBJ whole genome shotgun (WGS) entry which is preliminary data.</text>
</comment>
<dbReference type="RefSeq" id="WP_169212074.1">
    <property type="nucleotide sequence ID" value="NZ_JAATNW010000010.1"/>
</dbReference>
<dbReference type="SMART" id="SM00448">
    <property type="entry name" value="REC"/>
    <property type="match status" value="1"/>
</dbReference>